<evidence type="ECO:0000313" key="1">
    <source>
        <dbReference type="EMBL" id="GIQ67784.1"/>
    </source>
</evidence>
<dbReference type="InterPro" id="IPR047808">
    <property type="entry name" value="CueP-like"/>
</dbReference>
<dbReference type="Pfam" id="PF21172">
    <property type="entry name" value="CueP"/>
    <property type="match status" value="1"/>
</dbReference>
<name>A0A8J4GZ22_9BACL</name>
<comment type="caution">
    <text evidence="1">The sequence shown here is derived from an EMBL/GenBank/DDBJ whole genome shotgun (WGS) entry which is preliminary data.</text>
</comment>
<dbReference type="Gene3D" id="2.60.40.3700">
    <property type="match status" value="1"/>
</dbReference>
<dbReference type="NCBIfam" id="NF038094">
    <property type="entry name" value="CueP_fam"/>
    <property type="match status" value="1"/>
</dbReference>
<gene>
    <name evidence="1" type="ORF">XYCOK13_06080</name>
</gene>
<sequence length="176" mass="19527">MNRKTGWTIAGLGVAVLAILLITASLQNGDEQTVDVKQLVQDYSLGKIQSHSASITSHQLIVMDSGKSQVTYDLPEEEFFVSIAPYITETHSCAIHSLTGCRGEMANETFQVYIEDEAGNVVLDETMQSYANGFLDLWLPRNQTFRVEITHDGRTQTEVISTYEGDDTCITTMQLI</sequence>
<proteinExistence type="predicted"/>
<reference evidence="1" key="1">
    <citation type="submission" date="2021-04" db="EMBL/GenBank/DDBJ databases">
        <title>Draft genome sequence of Xylanibacillus composti strain K13.</title>
        <authorList>
            <person name="Uke A."/>
            <person name="Chhe C."/>
            <person name="Baramee S."/>
            <person name="Kosugi A."/>
        </authorList>
    </citation>
    <scope>NUCLEOTIDE SEQUENCE</scope>
    <source>
        <strain evidence="1">K13</strain>
    </source>
</reference>
<protein>
    <submittedName>
        <fullName evidence="1">Uncharacterized protein</fullName>
    </submittedName>
</protein>
<dbReference type="Proteomes" id="UP000677918">
    <property type="component" value="Unassembled WGS sequence"/>
</dbReference>
<dbReference type="RefSeq" id="WP_213410437.1">
    <property type="nucleotide sequence ID" value="NZ_BOVK01000007.1"/>
</dbReference>
<keyword evidence="2" id="KW-1185">Reference proteome</keyword>
<organism evidence="1 2">
    <name type="scientific">Xylanibacillus composti</name>
    <dbReference type="NCBI Taxonomy" id="1572762"/>
    <lineage>
        <taxon>Bacteria</taxon>
        <taxon>Bacillati</taxon>
        <taxon>Bacillota</taxon>
        <taxon>Bacilli</taxon>
        <taxon>Bacillales</taxon>
        <taxon>Paenibacillaceae</taxon>
        <taxon>Xylanibacillus</taxon>
    </lineage>
</organism>
<accession>A0A8J4GZ22</accession>
<dbReference type="EMBL" id="BOVK01000007">
    <property type="protein sequence ID" value="GIQ67784.1"/>
    <property type="molecule type" value="Genomic_DNA"/>
</dbReference>
<dbReference type="AlphaFoldDB" id="A0A8J4GZ22"/>
<evidence type="ECO:0000313" key="2">
    <source>
        <dbReference type="Proteomes" id="UP000677918"/>
    </source>
</evidence>